<feature type="region of interest" description="Disordered" evidence="4">
    <location>
        <begin position="165"/>
        <end position="196"/>
    </location>
</feature>
<sequence>MGSGYDGEPLNLGGGNERSSTSSTRKNKKGNSDKPKQPQRGLGVAQLEKIRLHSQMGCTSYNNLPSSLHNPYSQEDMRLQTAYSSSSSFSYSTPSSSYYGFPSNQNIGMGLNDVEGRANTRYGDSQHTNTTRWSPGNTYLDYSQQYAQPNMTRQLLDLQVEEAYGNRRKRDGSESSSHNSESNCNEDLDLELRLSI</sequence>
<gene>
    <name evidence="5" type="ORF">ACH5RR_005997</name>
</gene>
<evidence type="ECO:0000256" key="1">
    <source>
        <dbReference type="ARBA" id="ARBA00022491"/>
    </source>
</evidence>
<organism evidence="5 6">
    <name type="scientific">Cinchona calisaya</name>
    <dbReference type="NCBI Taxonomy" id="153742"/>
    <lineage>
        <taxon>Eukaryota</taxon>
        <taxon>Viridiplantae</taxon>
        <taxon>Streptophyta</taxon>
        <taxon>Embryophyta</taxon>
        <taxon>Tracheophyta</taxon>
        <taxon>Spermatophyta</taxon>
        <taxon>Magnoliopsida</taxon>
        <taxon>eudicotyledons</taxon>
        <taxon>Gunneridae</taxon>
        <taxon>Pentapetalae</taxon>
        <taxon>asterids</taxon>
        <taxon>lamiids</taxon>
        <taxon>Gentianales</taxon>
        <taxon>Rubiaceae</taxon>
        <taxon>Cinchonoideae</taxon>
        <taxon>Cinchoneae</taxon>
        <taxon>Cinchona</taxon>
    </lineage>
</organism>
<evidence type="ECO:0000256" key="4">
    <source>
        <dbReference type="SAM" id="MobiDB-lite"/>
    </source>
</evidence>
<proteinExistence type="predicted"/>
<evidence type="ECO:0000313" key="5">
    <source>
        <dbReference type="EMBL" id="KAL3532476.1"/>
    </source>
</evidence>
<evidence type="ECO:0000256" key="3">
    <source>
        <dbReference type="ARBA" id="ARBA00023163"/>
    </source>
</evidence>
<accession>A0ABD3AN08</accession>
<keyword evidence="2" id="KW-0805">Transcription regulation</keyword>
<dbReference type="InterPro" id="IPR040356">
    <property type="entry name" value="SPEAR"/>
</dbReference>
<evidence type="ECO:0000256" key="2">
    <source>
        <dbReference type="ARBA" id="ARBA00023015"/>
    </source>
</evidence>
<comment type="caution">
    <text evidence="5">The sequence shown here is derived from an EMBL/GenBank/DDBJ whole genome shotgun (WGS) entry which is preliminary data.</text>
</comment>
<reference evidence="5 6" key="1">
    <citation type="submission" date="2024-11" db="EMBL/GenBank/DDBJ databases">
        <title>A near-complete genome assembly of Cinchona calisaya.</title>
        <authorList>
            <person name="Lian D.C."/>
            <person name="Zhao X.W."/>
            <person name="Wei L."/>
        </authorList>
    </citation>
    <scope>NUCLEOTIDE SEQUENCE [LARGE SCALE GENOMIC DNA]</scope>
    <source>
        <tissue evidence="5">Nenye</tissue>
    </source>
</reference>
<dbReference type="Proteomes" id="UP001630127">
    <property type="component" value="Unassembled WGS sequence"/>
</dbReference>
<dbReference type="PANTHER" id="PTHR33388:SF18">
    <property type="entry name" value="PROTEIN SPEAR1"/>
    <property type="match status" value="1"/>
</dbReference>
<protein>
    <submittedName>
        <fullName evidence="5">Uncharacterized protein</fullName>
    </submittedName>
</protein>
<dbReference type="AlphaFoldDB" id="A0ABD3AN08"/>
<feature type="compositionally biased region" description="Low complexity" evidence="4">
    <location>
        <begin position="174"/>
        <end position="183"/>
    </location>
</feature>
<evidence type="ECO:0000313" key="6">
    <source>
        <dbReference type="Proteomes" id="UP001630127"/>
    </source>
</evidence>
<feature type="region of interest" description="Disordered" evidence="4">
    <location>
        <begin position="1"/>
        <end position="42"/>
    </location>
</feature>
<keyword evidence="6" id="KW-1185">Reference proteome</keyword>
<keyword evidence="1" id="KW-0678">Repressor</keyword>
<name>A0ABD3AN08_9GENT</name>
<dbReference type="PANTHER" id="PTHR33388">
    <property type="entry name" value="OS01G0212500 PROTEIN"/>
    <property type="match status" value="1"/>
</dbReference>
<keyword evidence="3" id="KW-0804">Transcription</keyword>
<dbReference type="EMBL" id="JBJUIK010000003">
    <property type="protein sequence ID" value="KAL3532476.1"/>
    <property type="molecule type" value="Genomic_DNA"/>
</dbReference>